<sequence length="394" mass="42302">MHPGGKEKATEKGKQTRNSSDQQDDCNLFVFHLPREWQEETLHKHFRPFGQIVSAIIARESKTGRNKGFGFVCYESAEDAQKAIAGMNKQYIGGKRLSVALKQQRPAPAKMRKEPEFGVQGVECDRVCSPSGADTESGASSASSVAPPLTASDNEMPEKAERAGLLSSDAHLMPLSVQTEDGCTHTASMGLGASAAAIGKMTNTTDDKEAPLPLVSESANKNTGLLPPPPGFAFPPQSDHLTTNQHHQQAYKKQQQHPEPVLPQCWGALEDQTETEKKKQSAHPLSATTDETATPPSNVLKTLQPCPSDYLPVYSPSASAPPLLPVAPPVFSSTTPPCPRGPPTQAAETQQQQQARGPRRPPRTSRGVSFPSPEDIEKALAGWGGLPSPFPSRN</sequence>
<dbReference type="GO" id="GO:0009967">
    <property type="term" value="P:positive regulation of signal transduction"/>
    <property type="evidence" value="ECO:0007669"/>
    <property type="project" value="UniProtKB-ARBA"/>
</dbReference>
<dbReference type="EMBL" id="CDMZ01000175">
    <property type="protein sequence ID" value="CEM08456.1"/>
    <property type="molecule type" value="Genomic_DNA"/>
</dbReference>
<dbReference type="InterPro" id="IPR000504">
    <property type="entry name" value="RRM_dom"/>
</dbReference>
<feature type="compositionally biased region" description="Polar residues" evidence="4">
    <location>
        <begin position="286"/>
        <end position="301"/>
    </location>
</feature>
<dbReference type="PANTHER" id="PTHR48027">
    <property type="entry name" value="HETEROGENEOUS NUCLEAR RIBONUCLEOPROTEIN 87F-RELATED"/>
    <property type="match status" value="1"/>
</dbReference>
<evidence type="ECO:0000259" key="5">
    <source>
        <dbReference type="PROSITE" id="PS50102"/>
    </source>
</evidence>
<feature type="compositionally biased region" description="Low complexity" evidence="4">
    <location>
        <begin position="343"/>
        <end position="356"/>
    </location>
</feature>
<dbReference type="Gene3D" id="3.30.70.330">
    <property type="match status" value="1"/>
</dbReference>
<dbReference type="InterPro" id="IPR052462">
    <property type="entry name" value="SLIRP/GR-RBP-like"/>
</dbReference>
<evidence type="ECO:0000256" key="1">
    <source>
        <dbReference type="ARBA" id="ARBA00022737"/>
    </source>
</evidence>
<dbReference type="PROSITE" id="PS50102">
    <property type="entry name" value="RRM"/>
    <property type="match status" value="1"/>
</dbReference>
<feature type="region of interest" description="Disordered" evidence="4">
    <location>
        <begin position="272"/>
        <end position="394"/>
    </location>
</feature>
<dbReference type="SUPFAM" id="SSF54928">
    <property type="entry name" value="RNA-binding domain, RBD"/>
    <property type="match status" value="1"/>
</dbReference>
<gene>
    <name evidence="6" type="ORF">Cvel_15589</name>
</gene>
<accession>A0A0G4F7M4</accession>
<feature type="compositionally biased region" description="Low complexity" evidence="4">
    <location>
        <begin position="131"/>
        <end position="152"/>
    </location>
</feature>
<name>A0A0G4F7M4_9ALVE</name>
<feature type="compositionally biased region" description="Basic and acidic residues" evidence="4">
    <location>
        <begin position="1"/>
        <end position="14"/>
    </location>
</feature>
<protein>
    <recommendedName>
        <fullName evidence="5">RRM domain-containing protein</fullName>
    </recommendedName>
</protein>
<dbReference type="CDD" id="cd12362">
    <property type="entry name" value="RRM3_CELF1-6"/>
    <property type="match status" value="1"/>
</dbReference>
<organism evidence="6">
    <name type="scientific">Chromera velia CCMP2878</name>
    <dbReference type="NCBI Taxonomy" id="1169474"/>
    <lineage>
        <taxon>Eukaryota</taxon>
        <taxon>Sar</taxon>
        <taxon>Alveolata</taxon>
        <taxon>Colpodellida</taxon>
        <taxon>Chromeraceae</taxon>
        <taxon>Chromera</taxon>
    </lineage>
</organism>
<dbReference type="InterPro" id="IPR035979">
    <property type="entry name" value="RBD_domain_sf"/>
</dbReference>
<feature type="domain" description="RRM" evidence="5">
    <location>
        <begin position="26"/>
        <end position="104"/>
    </location>
</feature>
<dbReference type="VEuPathDB" id="CryptoDB:Cvel_15589"/>
<dbReference type="GO" id="GO:0003729">
    <property type="term" value="F:mRNA binding"/>
    <property type="evidence" value="ECO:0007669"/>
    <property type="project" value="UniProtKB-ARBA"/>
</dbReference>
<evidence type="ECO:0000313" key="6">
    <source>
        <dbReference type="EMBL" id="CEM08456.1"/>
    </source>
</evidence>
<dbReference type="FunFam" id="3.30.70.330:FF:000383">
    <property type="entry name" value="Sex lethal, isoform D"/>
    <property type="match status" value="1"/>
</dbReference>
<dbReference type="AlphaFoldDB" id="A0A0G4F7M4"/>
<dbReference type="SMART" id="SM00360">
    <property type="entry name" value="RRM"/>
    <property type="match status" value="1"/>
</dbReference>
<feature type="region of interest" description="Disordered" evidence="4">
    <location>
        <begin position="128"/>
        <end position="157"/>
    </location>
</feature>
<dbReference type="Pfam" id="PF00076">
    <property type="entry name" value="RRM_1"/>
    <property type="match status" value="1"/>
</dbReference>
<proteinExistence type="predicted"/>
<evidence type="ECO:0000256" key="2">
    <source>
        <dbReference type="ARBA" id="ARBA00022884"/>
    </source>
</evidence>
<evidence type="ECO:0000256" key="3">
    <source>
        <dbReference type="PROSITE-ProRule" id="PRU00176"/>
    </source>
</evidence>
<feature type="compositionally biased region" description="Low complexity" evidence="4">
    <location>
        <begin position="310"/>
        <end position="321"/>
    </location>
</feature>
<dbReference type="GO" id="GO:0005737">
    <property type="term" value="C:cytoplasm"/>
    <property type="evidence" value="ECO:0007669"/>
    <property type="project" value="UniProtKB-ARBA"/>
</dbReference>
<evidence type="ECO:0000256" key="4">
    <source>
        <dbReference type="SAM" id="MobiDB-lite"/>
    </source>
</evidence>
<keyword evidence="2 3" id="KW-0694">RNA-binding</keyword>
<dbReference type="InterPro" id="IPR012677">
    <property type="entry name" value="Nucleotide-bd_a/b_plait_sf"/>
</dbReference>
<feature type="region of interest" description="Disordered" evidence="4">
    <location>
        <begin position="1"/>
        <end position="25"/>
    </location>
</feature>
<keyword evidence="1" id="KW-0677">Repeat</keyword>
<reference evidence="6" key="1">
    <citation type="submission" date="2014-11" db="EMBL/GenBank/DDBJ databases">
        <authorList>
            <person name="Otto D Thomas"/>
            <person name="Naeem Raeece"/>
        </authorList>
    </citation>
    <scope>NUCLEOTIDE SEQUENCE</scope>
</reference>
<dbReference type="GO" id="GO:0010629">
    <property type="term" value="P:negative regulation of gene expression"/>
    <property type="evidence" value="ECO:0007669"/>
    <property type="project" value="UniProtKB-ARBA"/>
</dbReference>